<dbReference type="Pfam" id="PF02945">
    <property type="entry name" value="Endonuclease_7"/>
    <property type="match status" value="1"/>
</dbReference>
<evidence type="ECO:0000256" key="1">
    <source>
        <dbReference type="SAM" id="MobiDB-lite"/>
    </source>
</evidence>
<dbReference type="RefSeq" id="WP_207248798.1">
    <property type="nucleotide sequence ID" value="NZ_JAFMOF010000007.1"/>
</dbReference>
<reference evidence="2" key="1">
    <citation type="submission" date="2021-03" db="EMBL/GenBank/DDBJ databases">
        <title>Streptomyces strains.</title>
        <authorList>
            <person name="Lund M.B."/>
            <person name="Toerring T."/>
        </authorList>
    </citation>
    <scope>NUCLEOTIDE SEQUENCE</scope>
    <source>
        <strain evidence="2">JCM 4242</strain>
    </source>
</reference>
<dbReference type="InterPro" id="IPR044925">
    <property type="entry name" value="His-Me_finger_sf"/>
</dbReference>
<feature type="compositionally biased region" description="Basic residues" evidence="1">
    <location>
        <begin position="246"/>
        <end position="255"/>
    </location>
</feature>
<keyword evidence="3" id="KW-1185">Reference proteome</keyword>
<dbReference type="InterPro" id="IPR038563">
    <property type="entry name" value="Endonuclease_7_sf"/>
</dbReference>
<dbReference type="EMBL" id="JAFMOF010000007">
    <property type="protein sequence ID" value="MBO0657214.1"/>
    <property type="molecule type" value="Genomic_DNA"/>
</dbReference>
<dbReference type="InterPro" id="IPR004211">
    <property type="entry name" value="Endonuclease_7"/>
</dbReference>
<organism evidence="2 3">
    <name type="scientific">Streptomyces triculaminicus</name>
    <dbReference type="NCBI Taxonomy" id="2816232"/>
    <lineage>
        <taxon>Bacteria</taxon>
        <taxon>Bacillati</taxon>
        <taxon>Actinomycetota</taxon>
        <taxon>Actinomycetes</taxon>
        <taxon>Kitasatosporales</taxon>
        <taxon>Streptomycetaceae</taxon>
        <taxon>Streptomyces</taxon>
    </lineage>
</organism>
<dbReference type="SUPFAM" id="SSF54060">
    <property type="entry name" value="His-Me finger endonucleases"/>
    <property type="match status" value="1"/>
</dbReference>
<name>A0A939FUU2_9ACTN</name>
<comment type="caution">
    <text evidence="2">The sequence shown here is derived from an EMBL/GenBank/DDBJ whole genome shotgun (WGS) entry which is preliminary data.</text>
</comment>
<accession>A0A939FUU2</accession>
<evidence type="ECO:0000313" key="3">
    <source>
        <dbReference type="Proteomes" id="UP000664781"/>
    </source>
</evidence>
<evidence type="ECO:0000313" key="2">
    <source>
        <dbReference type="EMBL" id="MBO0657214.1"/>
    </source>
</evidence>
<sequence>MSRKSSAQRSELRWVCQNVISERWPGRLCSFPGIGGPDKPGPVNCVRHRTDEERARHGSATPGPGDNYNLLDEGWMLPEEPACWSWEVPPDPVETLVAGYRAEFRMGEALARMLGAGGDPEFRGEMALNFWQDGCCAVCSRRDTLVTDHCHTSGLVRGLLCKSCNVKEGHHFSGGAVFRHYRQRPATVLLGVRLRYYNSVTGFAEPLPPRYRRSVTPWWEQLPPPPEESGTEEAETCRTAPQVRRGPSRPRPGPR</sequence>
<evidence type="ECO:0008006" key="4">
    <source>
        <dbReference type="Google" id="ProtNLM"/>
    </source>
</evidence>
<dbReference type="Proteomes" id="UP000664781">
    <property type="component" value="Unassembled WGS sequence"/>
</dbReference>
<protein>
    <recommendedName>
        <fullName evidence="4">Recombination endonuclease VII</fullName>
    </recommendedName>
</protein>
<feature type="region of interest" description="Disordered" evidence="1">
    <location>
        <begin position="216"/>
        <end position="255"/>
    </location>
</feature>
<gene>
    <name evidence="2" type="ORF">J1792_32220</name>
</gene>
<dbReference type="AlphaFoldDB" id="A0A939FUU2"/>
<proteinExistence type="predicted"/>
<dbReference type="Gene3D" id="3.40.1800.10">
    <property type="entry name" value="His-Me finger endonucleases"/>
    <property type="match status" value="1"/>
</dbReference>